<dbReference type="Proteomes" id="UP001163321">
    <property type="component" value="Chromosome 4"/>
</dbReference>
<gene>
    <name evidence="1" type="ORF">PsorP6_005061</name>
</gene>
<evidence type="ECO:0000313" key="2">
    <source>
        <dbReference type="Proteomes" id="UP001163321"/>
    </source>
</evidence>
<sequence>MHWYETRSVAAPRADNEVAPARAHELLELLLHLFCGLLRVLREHQATCATDGVNGHDNWYRRRRWEEQDSKVWKPHGRDTGLVVLWRYWMWFRLAEGIDFFLELLSWSFNETAGCSLLLNTKQKHFTAKNLRLKPRMMVSCAHTMETYSPFSDH</sequence>
<organism evidence="1 2">
    <name type="scientific">Peronosclerospora sorghi</name>
    <dbReference type="NCBI Taxonomy" id="230839"/>
    <lineage>
        <taxon>Eukaryota</taxon>
        <taxon>Sar</taxon>
        <taxon>Stramenopiles</taxon>
        <taxon>Oomycota</taxon>
        <taxon>Peronosporomycetes</taxon>
        <taxon>Peronosporales</taxon>
        <taxon>Peronosporaceae</taxon>
        <taxon>Peronosclerospora</taxon>
    </lineage>
</organism>
<accession>A0ACC0W4R3</accession>
<dbReference type="EMBL" id="CM047583">
    <property type="protein sequence ID" value="KAI9913006.1"/>
    <property type="molecule type" value="Genomic_DNA"/>
</dbReference>
<evidence type="ECO:0000313" key="1">
    <source>
        <dbReference type="EMBL" id="KAI9913006.1"/>
    </source>
</evidence>
<keyword evidence="2" id="KW-1185">Reference proteome</keyword>
<reference evidence="1 2" key="1">
    <citation type="journal article" date="2022" name="bioRxiv">
        <title>The genome of the oomycete Peronosclerospora sorghi, a cosmopolitan pathogen of maize and sorghum, is inflated with dispersed pseudogenes.</title>
        <authorList>
            <person name="Fletcher K."/>
            <person name="Martin F."/>
            <person name="Isakeit T."/>
            <person name="Cavanaugh K."/>
            <person name="Magill C."/>
            <person name="Michelmore R."/>
        </authorList>
    </citation>
    <scope>NUCLEOTIDE SEQUENCE [LARGE SCALE GENOMIC DNA]</scope>
    <source>
        <strain evidence="1">P6</strain>
    </source>
</reference>
<comment type="caution">
    <text evidence="1">The sequence shown here is derived from an EMBL/GenBank/DDBJ whole genome shotgun (WGS) entry which is preliminary data.</text>
</comment>
<proteinExistence type="predicted"/>
<protein>
    <submittedName>
        <fullName evidence="1">Uncharacterized protein</fullName>
    </submittedName>
</protein>
<name>A0ACC0W4R3_9STRA</name>